<name>A0ABD6GE93_AGRVI</name>
<dbReference type="AlphaFoldDB" id="A0ABD6GE93"/>
<dbReference type="EMBL" id="MBEV02000014">
    <property type="protein sequence ID" value="MUP07277.1"/>
    <property type="molecule type" value="Genomic_DNA"/>
</dbReference>
<evidence type="ECO:0000313" key="1">
    <source>
        <dbReference type="EMBL" id="MUP07277.1"/>
    </source>
</evidence>
<comment type="caution">
    <text evidence="1">The sequence shown here is derived from an EMBL/GenBank/DDBJ whole genome shotgun (WGS) entry which is preliminary data.</text>
</comment>
<accession>A0ABD6GE93</accession>
<gene>
    <name evidence="1" type="ORF">BBI04_021040</name>
</gene>
<organism evidence="1 2">
    <name type="scientific">Agrobacterium vitis</name>
    <name type="common">Rhizobium vitis</name>
    <dbReference type="NCBI Taxonomy" id="373"/>
    <lineage>
        <taxon>Bacteria</taxon>
        <taxon>Pseudomonadati</taxon>
        <taxon>Pseudomonadota</taxon>
        <taxon>Alphaproteobacteria</taxon>
        <taxon>Hyphomicrobiales</taxon>
        <taxon>Rhizobiaceae</taxon>
        <taxon>Rhizobium/Agrobacterium group</taxon>
        <taxon>Agrobacterium</taxon>
    </lineage>
</organism>
<evidence type="ECO:0000313" key="2">
    <source>
        <dbReference type="Proteomes" id="UP000175993"/>
    </source>
</evidence>
<reference evidence="1 2" key="1">
    <citation type="submission" date="2019-11" db="EMBL/GenBank/DDBJ databases">
        <title>Whole-genome sequencing of Allorhizobium vitis.</title>
        <authorList>
            <person name="Gan H.M."/>
            <person name="Savka M.A."/>
        </authorList>
    </citation>
    <scope>NUCLEOTIDE SEQUENCE [LARGE SCALE GENOMIC DNA]</scope>
    <source>
        <strain evidence="1 2">AB4</strain>
    </source>
</reference>
<sequence>MLSRRAAEAGTRLDTYVLELIEHHLEDLSDVAAADAALSRLKNGEDKVLSSEEFWRGLDD</sequence>
<protein>
    <submittedName>
        <fullName evidence="1">CopG family transcriptional regulator</fullName>
    </submittedName>
</protein>
<proteinExistence type="predicted"/>
<dbReference type="Proteomes" id="UP000175993">
    <property type="component" value="Unassembled WGS sequence"/>
</dbReference>